<organism evidence="1 2">
    <name type="scientific">Staphylococcus aureus</name>
    <dbReference type="NCBI Taxonomy" id="1280"/>
    <lineage>
        <taxon>Bacteria</taxon>
        <taxon>Bacillati</taxon>
        <taxon>Bacillota</taxon>
        <taxon>Bacilli</taxon>
        <taxon>Bacillales</taxon>
        <taxon>Staphylococcaceae</taxon>
        <taxon>Staphylococcus</taxon>
    </lineage>
</organism>
<protein>
    <submittedName>
        <fullName evidence="1">AraC family transcriptional regulator</fullName>
    </submittedName>
</protein>
<reference evidence="1 2" key="1">
    <citation type="submission" date="2018-06" db="EMBL/GenBank/DDBJ databases">
        <authorList>
            <consortium name="Pathogen Informatics"/>
            <person name="Doyle S."/>
        </authorList>
    </citation>
    <scope>NUCLEOTIDE SEQUENCE [LARGE SCALE GENOMIC DNA]</scope>
    <source>
        <strain evidence="1 2">NCTC7878</strain>
    </source>
</reference>
<accession>A0A2X2JVF4</accession>
<gene>
    <name evidence="1" type="ORF">NCTC7878_01337</name>
</gene>
<name>A0A2X2JVF4_STAAU</name>
<proteinExistence type="predicted"/>
<sequence>MSNFEDSQVYINFKNNILNDKYLIVIETLDENSGNINHLISKELRDKYEWNPSLLSKIDNYLKPAIEIKEHNFSNNSLNINVTFNALYIIKIGKK</sequence>
<dbReference type="Proteomes" id="UP000249913">
    <property type="component" value="Unassembled WGS sequence"/>
</dbReference>
<evidence type="ECO:0000313" key="1">
    <source>
        <dbReference type="EMBL" id="SPZ97944.1"/>
    </source>
</evidence>
<dbReference type="AlphaFoldDB" id="A0A2X2JVF4"/>
<evidence type="ECO:0000313" key="2">
    <source>
        <dbReference type="Proteomes" id="UP000249913"/>
    </source>
</evidence>
<dbReference type="EMBL" id="UAUX01000006">
    <property type="protein sequence ID" value="SPZ97944.1"/>
    <property type="molecule type" value="Genomic_DNA"/>
</dbReference>